<dbReference type="EMBL" id="CP054706">
    <property type="protein sequence ID" value="QQK79485.1"/>
    <property type="molecule type" value="Genomic_DNA"/>
</dbReference>
<evidence type="ECO:0000313" key="2">
    <source>
        <dbReference type="Proteomes" id="UP000595349"/>
    </source>
</evidence>
<dbReference type="InterPro" id="IPR036916">
    <property type="entry name" value="Sda_sf"/>
</dbReference>
<dbReference type="KEGG" id="scib:HUG20_06090"/>
<dbReference type="Pfam" id="PF08970">
    <property type="entry name" value="Sda"/>
    <property type="match status" value="1"/>
</dbReference>
<accession>A0A7T6Z9N9</accession>
<dbReference type="Gene3D" id="1.10.287.1100">
    <property type="entry name" value="Sporulation inhibitor A"/>
    <property type="match status" value="1"/>
</dbReference>
<protein>
    <submittedName>
        <fullName evidence="1">Sporulation histidine kinase inhibitor Sda</fullName>
    </submittedName>
</protein>
<dbReference type="AlphaFoldDB" id="A0A7T6Z9N9"/>
<dbReference type="SUPFAM" id="SSF100985">
    <property type="entry name" value="Sporulation inhibitor Sda"/>
    <property type="match status" value="1"/>
</dbReference>
<sequence length="47" mass="5528">MSTLKTLSDALLIEAYKKAKKLNLDKDFIMHLKSEIHRRDLNDDELL</sequence>
<proteinExistence type="predicted"/>
<keyword evidence="2" id="KW-1185">Reference proteome</keyword>
<name>A0A7T6Z9N9_9BACI</name>
<dbReference type="RefSeq" id="WP_200089179.1">
    <property type="nucleotide sequence ID" value="NZ_CP054706.1"/>
</dbReference>
<organism evidence="1 2">
    <name type="scientific">Salicibibacter cibi</name>
    <dbReference type="NCBI Taxonomy" id="2743001"/>
    <lineage>
        <taxon>Bacteria</taxon>
        <taxon>Bacillati</taxon>
        <taxon>Bacillota</taxon>
        <taxon>Bacilli</taxon>
        <taxon>Bacillales</taxon>
        <taxon>Bacillaceae</taxon>
        <taxon>Salicibibacter</taxon>
    </lineage>
</organism>
<reference evidence="1 2" key="1">
    <citation type="submission" date="2020-06" db="EMBL/GenBank/DDBJ databases">
        <title>Genomic analysis of Salicibibacter sp. NKC21-4.</title>
        <authorList>
            <person name="Oh Y.J."/>
        </authorList>
    </citation>
    <scope>NUCLEOTIDE SEQUENCE [LARGE SCALE GENOMIC DNA]</scope>
    <source>
        <strain evidence="1 2">NKC21-4</strain>
    </source>
</reference>
<gene>
    <name evidence="1" type="primary">sda</name>
    <name evidence="1" type="ORF">HUG20_06090</name>
</gene>
<dbReference type="Proteomes" id="UP000595349">
    <property type="component" value="Chromosome"/>
</dbReference>
<evidence type="ECO:0000313" key="1">
    <source>
        <dbReference type="EMBL" id="QQK79485.1"/>
    </source>
</evidence>
<dbReference type="InterPro" id="IPR015064">
    <property type="entry name" value="Sda"/>
</dbReference>